<dbReference type="eggNOG" id="COG2005">
    <property type="taxonomic scope" value="Bacteria"/>
</dbReference>
<feature type="domain" description="Mop" evidence="6">
    <location>
        <begin position="127"/>
        <end position="193"/>
    </location>
</feature>
<dbReference type="InterPro" id="IPR004606">
    <property type="entry name" value="Mop_domain"/>
</dbReference>
<sequence>MPDPSLKAALTLQREGAPRVGGDRIRLLQAIDARGSIAGAAREIGLSYKAAWDAVGSMNNLFAHPLVEAAPGGRAGGGARVTRTGHDLIACFSTLEGALGKTFAAIDTGLKAAPGGAVNTLWSLMMQTSTRNTFRCTVTRVTPGAVSTEIDMALTDGHRLTAIITERSATEMGLAEGSEVFALIKATFVMLAAGEAPAQISACNRLTGTVSAREDGPVNSEVTLDLGEGKTITAILTRKSAEALGFGIGSTATALFKASHVIVAMP</sequence>
<dbReference type="PROSITE" id="PS51866">
    <property type="entry name" value="MOP"/>
    <property type="match status" value="2"/>
</dbReference>
<evidence type="ECO:0000256" key="5">
    <source>
        <dbReference type="PIRNR" id="PIRNR005763"/>
    </source>
</evidence>
<dbReference type="InterPro" id="IPR008995">
    <property type="entry name" value="Mo/tungstate-bd_C_term_dom"/>
</dbReference>
<dbReference type="PATRIC" id="fig|35806.4.peg.2686"/>
<dbReference type="KEGG" id="rsu:NHU_02608"/>
<dbReference type="Pfam" id="PF03459">
    <property type="entry name" value="TOBE"/>
    <property type="match status" value="2"/>
</dbReference>
<dbReference type="PANTHER" id="PTHR30432">
    <property type="entry name" value="TRANSCRIPTIONAL REGULATOR MODE"/>
    <property type="match status" value="1"/>
</dbReference>
<dbReference type="EMBL" id="AP014800">
    <property type="protein sequence ID" value="BAQ69756.1"/>
    <property type="molecule type" value="Genomic_DNA"/>
</dbReference>
<evidence type="ECO:0000256" key="4">
    <source>
        <dbReference type="ARBA" id="ARBA00022737"/>
    </source>
</evidence>
<dbReference type="InterPro" id="IPR000847">
    <property type="entry name" value="LysR_HTH_N"/>
</dbReference>
<organism evidence="7 8">
    <name type="scientific">Rhodovulum sulfidophilum</name>
    <name type="common">Rhodobacter sulfidophilus</name>
    <dbReference type="NCBI Taxonomy" id="35806"/>
    <lineage>
        <taxon>Bacteria</taxon>
        <taxon>Pseudomonadati</taxon>
        <taxon>Pseudomonadota</taxon>
        <taxon>Alphaproteobacteria</taxon>
        <taxon>Rhodobacterales</taxon>
        <taxon>Paracoccaceae</taxon>
        <taxon>Rhodovulum</taxon>
    </lineage>
</organism>
<dbReference type="SUPFAM" id="SSF46785">
    <property type="entry name" value="Winged helix' DNA-binding domain"/>
    <property type="match status" value="1"/>
</dbReference>
<dbReference type="InterPro" id="IPR003725">
    <property type="entry name" value="ModE-bd_N"/>
</dbReference>
<keyword evidence="3 5" id="KW-0500">Molybdenum</keyword>
<dbReference type="GO" id="GO:0015689">
    <property type="term" value="P:molybdate ion transport"/>
    <property type="evidence" value="ECO:0007669"/>
    <property type="project" value="UniProtKB-UniRule"/>
</dbReference>
<protein>
    <submittedName>
        <fullName evidence="7">Molybdenum ABC transporter, periplasmic molybdate-binding protein</fullName>
    </submittedName>
</protein>
<dbReference type="Gene3D" id="2.40.50.100">
    <property type="match status" value="2"/>
</dbReference>
<dbReference type="InterPro" id="IPR036390">
    <property type="entry name" value="WH_DNA-bd_sf"/>
</dbReference>
<dbReference type="AlphaFoldDB" id="A0A0D6B3Z2"/>
<dbReference type="Gene3D" id="1.10.10.10">
    <property type="entry name" value="Winged helix-like DNA-binding domain superfamily/Winged helix DNA-binding domain"/>
    <property type="match status" value="1"/>
</dbReference>
<dbReference type="GO" id="GO:0003700">
    <property type="term" value="F:DNA-binding transcription factor activity"/>
    <property type="evidence" value="ECO:0007669"/>
    <property type="project" value="InterPro"/>
</dbReference>
<name>A0A0D6B3Z2_RHOSU</name>
<gene>
    <name evidence="7" type="ORF">NHU_02608</name>
</gene>
<dbReference type="InterPro" id="IPR005116">
    <property type="entry name" value="Transp-assoc_OB_typ1"/>
</dbReference>
<feature type="domain" description="Mop" evidence="6">
    <location>
        <begin position="199"/>
        <end position="265"/>
    </location>
</feature>
<dbReference type="InterPro" id="IPR016462">
    <property type="entry name" value="ModE"/>
</dbReference>
<dbReference type="PIRSF" id="PIRSF005763">
    <property type="entry name" value="Txn_reg_ModE"/>
    <property type="match status" value="1"/>
</dbReference>
<dbReference type="SUPFAM" id="SSF50331">
    <property type="entry name" value="MOP-like"/>
    <property type="match status" value="2"/>
</dbReference>
<evidence type="ECO:0000259" key="6">
    <source>
        <dbReference type="PROSITE" id="PS51866"/>
    </source>
</evidence>
<reference evidence="7 8" key="1">
    <citation type="submission" date="2015-02" db="EMBL/GenBank/DDBJ databases">
        <title>Genome sequene of Rhodovulum sulfidophilum DSM 2351.</title>
        <authorList>
            <person name="Nagao N."/>
        </authorList>
    </citation>
    <scope>NUCLEOTIDE SEQUENCE [LARGE SCALE GENOMIC DNA]</scope>
    <source>
        <strain evidence="7 8">DSM 2351</strain>
    </source>
</reference>
<evidence type="ECO:0000256" key="1">
    <source>
        <dbReference type="ARBA" id="ARBA00008110"/>
    </source>
</evidence>
<dbReference type="PANTHER" id="PTHR30432:SF1">
    <property type="entry name" value="DNA-BINDING TRANSCRIPTIONAL DUAL REGULATOR MODE"/>
    <property type="match status" value="1"/>
</dbReference>
<accession>A0A0D6B3Z2</accession>
<evidence type="ECO:0000256" key="3">
    <source>
        <dbReference type="ARBA" id="ARBA00022505"/>
    </source>
</evidence>
<dbReference type="Proteomes" id="UP000064912">
    <property type="component" value="Chromosome"/>
</dbReference>
<evidence type="ECO:0000313" key="8">
    <source>
        <dbReference type="Proteomes" id="UP000064912"/>
    </source>
</evidence>
<evidence type="ECO:0000256" key="2">
    <source>
        <dbReference type="ARBA" id="ARBA00022448"/>
    </source>
</evidence>
<keyword evidence="4" id="KW-0677">Repeat</keyword>
<dbReference type="RefSeq" id="WP_060835199.1">
    <property type="nucleotide sequence ID" value="NZ_JAESJH010000010.1"/>
</dbReference>
<keyword evidence="2 5" id="KW-0813">Transport</keyword>
<dbReference type="InterPro" id="IPR051815">
    <property type="entry name" value="Molybdate_resp_trans_reg"/>
</dbReference>
<evidence type="ECO:0000313" key="7">
    <source>
        <dbReference type="EMBL" id="BAQ69756.1"/>
    </source>
</evidence>
<dbReference type="GO" id="GO:0030151">
    <property type="term" value="F:molybdenum ion binding"/>
    <property type="evidence" value="ECO:0007669"/>
    <property type="project" value="UniProtKB-UniRule"/>
</dbReference>
<dbReference type="Pfam" id="PF00126">
    <property type="entry name" value="HTH_1"/>
    <property type="match status" value="1"/>
</dbReference>
<dbReference type="NCBIfam" id="TIGR00637">
    <property type="entry name" value="ModE_repress"/>
    <property type="match status" value="1"/>
</dbReference>
<dbReference type="InterPro" id="IPR036388">
    <property type="entry name" value="WH-like_DNA-bd_sf"/>
</dbReference>
<dbReference type="eggNOG" id="COG3585">
    <property type="taxonomic scope" value="Bacteria"/>
</dbReference>
<proteinExistence type="inferred from homology"/>
<comment type="similarity">
    <text evidence="1 5">Belongs to the ModE family.</text>
</comment>
<dbReference type="NCBIfam" id="TIGR00638">
    <property type="entry name" value="Mop"/>
    <property type="match status" value="2"/>
</dbReference>